<reference evidence="1 2" key="1">
    <citation type="submission" date="2018-10" db="EMBL/GenBank/DDBJ databases">
        <title>Genomic Encyclopedia of Type Strains, Phase IV (KMG-IV): sequencing the most valuable type-strain genomes for metagenomic binning, comparative biology and taxonomic classification.</title>
        <authorList>
            <person name="Goeker M."/>
        </authorList>
    </citation>
    <scope>NUCLEOTIDE SEQUENCE [LARGE SCALE GENOMIC DNA]</scope>
    <source>
        <strain evidence="1 2">DSM 26916</strain>
    </source>
</reference>
<sequence>MANHLGSPLSRLVRERAYRAGDLKVVEQQEAAAREKIKAAVSALRAIREHRRGIEEKLKTLDAEIVKRAAFDAALIRPIRACPRLGPFRYGEFRAEMIKTLKEAARPVTTRQVVMAMVRAFGMPFAIPAEREATRRRVVETLRTLARRGAIQRLHDTSKNAEGLWLWEGL</sequence>
<name>A0A497XB32_9PROT</name>
<gene>
    <name evidence="1" type="ORF">DFR35_2397</name>
</gene>
<protein>
    <submittedName>
        <fullName evidence="1">Uncharacterized protein</fullName>
    </submittedName>
</protein>
<comment type="caution">
    <text evidence="1">The sequence shown here is derived from an EMBL/GenBank/DDBJ whole genome shotgun (WGS) entry which is preliminary data.</text>
</comment>
<evidence type="ECO:0000313" key="1">
    <source>
        <dbReference type="EMBL" id="RLJ63764.1"/>
    </source>
</evidence>
<evidence type="ECO:0000313" key="2">
    <source>
        <dbReference type="Proteomes" id="UP000268908"/>
    </source>
</evidence>
<keyword evidence="2" id="KW-1185">Reference proteome</keyword>
<dbReference type="AlphaFoldDB" id="A0A497XB32"/>
<dbReference type="Proteomes" id="UP000268908">
    <property type="component" value="Unassembled WGS sequence"/>
</dbReference>
<accession>A0A497XB32</accession>
<proteinExistence type="predicted"/>
<dbReference type="RefSeq" id="WP_121242691.1">
    <property type="nucleotide sequence ID" value="NZ_BHVV01000003.1"/>
</dbReference>
<organism evidence="1 2">
    <name type="scientific">Sulfurisoma sediminicola</name>
    <dbReference type="NCBI Taxonomy" id="1381557"/>
    <lineage>
        <taxon>Bacteria</taxon>
        <taxon>Pseudomonadati</taxon>
        <taxon>Pseudomonadota</taxon>
        <taxon>Betaproteobacteria</taxon>
        <taxon>Nitrosomonadales</taxon>
        <taxon>Sterolibacteriaceae</taxon>
        <taxon>Sulfurisoma</taxon>
    </lineage>
</organism>
<dbReference type="EMBL" id="RCCI01000006">
    <property type="protein sequence ID" value="RLJ63764.1"/>
    <property type="molecule type" value="Genomic_DNA"/>
</dbReference>